<dbReference type="InterPro" id="IPR004158">
    <property type="entry name" value="DUF247_pln"/>
</dbReference>
<keyword evidence="3" id="KW-1185">Reference proteome</keyword>
<evidence type="ECO:0000313" key="2">
    <source>
        <dbReference type="EMBL" id="KAK3200398.1"/>
    </source>
</evidence>
<gene>
    <name evidence="2" type="ORF">Dsin_023813</name>
</gene>
<evidence type="ECO:0000313" key="3">
    <source>
        <dbReference type="Proteomes" id="UP001281410"/>
    </source>
</evidence>
<reference evidence="2" key="1">
    <citation type="journal article" date="2023" name="Plant J.">
        <title>Genome sequences and population genomics provide insights into the demographic history, inbreeding, and mutation load of two 'living fossil' tree species of Dipteronia.</title>
        <authorList>
            <person name="Feng Y."/>
            <person name="Comes H.P."/>
            <person name="Chen J."/>
            <person name="Zhu S."/>
            <person name="Lu R."/>
            <person name="Zhang X."/>
            <person name="Li P."/>
            <person name="Qiu J."/>
            <person name="Olsen K.M."/>
            <person name="Qiu Y."/>
        </authorList>
    </citation>
    <scope>NUCLEOTIDE SEQUENCE</scope>
    <source>
        <strain evidence="2">NBL</strain>
    </source>
</reference>
<keyword evidence="1" id="KW-0812">Transmembrane</keyword>
<name>A0AAE0A409_9ROSI</name>
<accession>A0AAE0A409</accession>
<dbReference type="Proteomes" id="UP001281410">
    <property type="component" value="Unassembled WGS sequence"/>
</dbReference>
<dbReference type="EMBL" id="JANJYJ010000007">
    <property type="protein sequence ID" value="KAK3200398.1"/>
    <property type="molecule type" value="Genomic_DNA"/>
</dbReference>
<dbReference type="PANTHER" id="PTHR31170:SF25">
    <property type="entry name" value="BNAA09G04570D PROTEIN"/>
    <property type="match status" value="1"/>
</dbReference>
<keyword evidence="1" id="KW-0472">Membrane</keyword>
<keyword evidence="1" id="KW-1133">Transmembrane helix</keyword>
<organism evidence="2 3">
    <name type="scientific">Dipteronia sinensis</name>
    <dbReference type="NCBI Taxonomy" id="43782"/>
    <lineage>
        <taxon>Eukaryota</taxon>
        <taxon>Viridiplantae</taxon>
        <taxon>Streptophyta</taxon>
        <taxon>Embryophyta</taxon>
        <taxon>Tracheophyta</taxon>
        <taxon>Spermatophyta</taxon>
        <taxon>Magnoliopsida</taxon>
        <taxon>eudicotyledons</taxon>
        <taxon>Gunneridae</taxon>
        <taxon>Pentapetalae</taxon>
        <taxon>rosids</taxon>
        <taxon>malvids</taxon>
        <taxon>Sapindales</taxon>
        <taxon>Sapindaceae</taxon>
        <taxon>Hippocastanoideae</taxon>
        <taxon>Acereae</taxon>
        <taxon>Dipteronia</taxon>
    </lineage>
</organism>
<protein>
    <submittedName>
        <fullName evidence="2">Uncharacterized protein</fullName>
    </submittedName>
</protein>
<sequence>MPSNLLLNIVYDANKTIVLRSVKASSLVQDWWREPSSLPTSGVNLSSLPKFCVLLVGTSCKVLFLLSCDLWLRRIRLIDLKVRCKKKAVVLFVKMIISCALQHEAGHFLVGYSIGVLPKGYMVPSIEAVRQRKFTAARVLWFRVPSRRARSDRWKEKICLKIFSIFSFFSRMDKSDDACIDIKSLATCLRENQIPFFILENLFELAKTREPDKCYDGLSISKLVSPFCDNIWELLLIDKSLFEINFSGAKHFVDLLRLCIEPSNHQLDIETEIMHVPTLPTITELHQAGVKFEVGSNKHLFDIRFDKIKGALEIPKLRISNISIYFKNFQIFETLHCETNHVNDYAIVIGLLVSSPKDAEILFKNGILEHTESIVAASTICGEIGKQAIGSYNRFYYKGLARDLNAYCKSPWRKWNANLKQKYFNTPWASISVIAAVLLLLLTFTQTVCSIIAL</sequence>
<proteinExistence type="predicted"/>
<dbReference type="PANTHER" id="PTHR31170">
    <property type="entry name" value="BNAC04G53230D PROTEIN"/>
    <property type="match status" value="1"/>
</dbReference>
<dbReference type="AlphaFoldDB" id="A0AAE0A409"/>
<feature type="transmembrane region" description="Helical" evidence="1">
    <location>
        <begin position="428"/>
        <end position="453"/>
    </location>
</feature>
<evidence type="ECO:0000256" key="1">
    <source>
        <dbReference type="SAM" id="Phobius"/>
    </source>
</evidence>
<dbReference type="Pfam" id="PF03140">
    <property type="entry name" value="DUF247"/>
    <property type="match status" value="1"/>
</dbReference>
<comment type="caution">
    <text evidence="2">The sequence shown here is derived from an EMBL/GenBank/DDBJ whole genome shotgun (WGS) entry which is preliminary data.</text>
</comment>